<comment type="caution">
    <text evidence="1">The sequence shown here is derived from an EMBL/GenBank/DDBJ whole genome shotgun (WGS) entry which is preliminary data.</text>
</comment>
<name>A0A0F9AVI0_9ZZZZ</name>
<proteinExistence type="predicted"/>
<evidence type="ECO:0008006" key="2">
    <source>
        <dbReference type="Google" id="ProtNLM"/>
    </source>
</evidence>
<dbReference type="EMBL" id="LAZR01044040">
    <property type="protein sequence ID" value="KKL05617.1"/>
    <property type="molecule type" value="Genomic_DNA"/>
</dbReference>
<accession>A0A0F9AVI0</accession>
<dbReference type="Pfam" id="PF04860">
    <property type="entry name" value="Phage_portal"/>
    <property type="match status" value="1"/>
</dbReference>
<gene>
    <name evidence="1" type="ORF">LCGC14_2604250</name>
</gene>
<dbReference type="AlphaFoldDB" id="A0A0F9AVI0"/>
<protein>
    <recommendedName>
        <fullName evidence="2">Phage portal protein</fullName>
    </recommendedName>
</protein>
<organism evidence="1">
    <name type="scientific">marine sediment metagenome</name>
    <dbReference type="NCBI Taxonomy" id="412755"/>
    <lineage>
        <taxon>unclassified sequences</taxon>
        <taxon>metagenomes</taxon>
        <taxon>ecological metagenomes</taxon>
    </lineage>
</organism>
<feature type="non-terminal residue" evidence="1">
    <location>
        <position position="287"/>
    </location>
</feature>
<reference evidence="1" key="1">
    <citation type="journal article" date="2015" name="Nature">
        <title>Complex archaea that bridge the gap between prokaryotes and eukaryotes.</title>
        <authorList>
            <person name="Spang A."/>
            <person name="Saw J.H."/>
            <person name="Jorgensen S.L."/>
            <person name="Zaremba-Niedzwiedzka K."/>
            <person name="Martijn J."/>
            <person name="Lind A.E."/>
            <person name="van Eijk R."/>
            <person name="Schleper C."/>
            <person name="Guy L."/>
            <person name="Ettema T.J."/>
        </authorList>
    </citation>
    <scope>NUCLEOTIDE SEQUENCE</scope>
</reference>
<dbReference type="InterPro" id="IPR006944">
    <property type="entry name" value="Phage/GTA_portal"/>
</dbReference>
<sequence>MNLFKAFTKALSAMRHTGASNFLLGFLSRTKFDYAKEVGTGIDSSVVTAPIQWIQRAFTEADLRVVKRKDQEIEEVENHDLVRLVDTPNPSYSGLHLWSATVFSYLTAGNAYWLKIRNGSGKVAELWYVPHWMMIPMWPENGSVFISHYEYRHGTGTPSKIAPEDVVHFRAGIDPRNTRLGISPIHGAIREIFMDLEASNFVASLLRNQGVPGLVISPDGDVQVSPDDTKAVKKWFKEAFGGDRRGEALVMGSKTKVEQYGFNPQQMDLSVVRDVSEERVCSLLGIP</sequence>
<evidence type="ECO:0000313" key="1">
    <source>
        <dbReference type="EMBL" id="KKL05617.1"/>
    </source>
</evidence>